<comment type="caution">
    <text evidence="3">The sequence shown here is derived from an EMBL/GenBank/DDBJ whole genome shotgun (WGS) entry which is preliminary data.</text>
</comment>
<dbReference type="PANTHER" id="PTHR16026">
    <property type="entry name" value="CARTILAGE ACIDIC PROTEIN 1"/>
    <property type="match status" value="1"/>
</dbReference>
<reference evidence="3" key="1">
    <citation type="submission" date="2019-07" db="EMBL/GenBank/DDBJ databases">
        <authorList>
            <person name="De-Chao Zhang Q."/>
        </authorList>
    </citation>
    <scope>NUCLEOTIDE SEQUENCE</scope>
    <source>
        <strain evidence="3">TP-CH-4</strain>
    </source>
</reference>
<gene>
    <name evidence="3" type="ORF">FK220_017310</name>
</gene>
<dbReference type="Gene3D" id="2.130.10.130">
    <property type="entry name" value="Integrin alpha, N-terminal"/>
    <property type="match status" value="4"/>
</dbReference>
<evidence type="ECO:0000259" key="2">
    <source>
        <dbReference type="Pfam" id="PF07593"/>
    </source>
</evidence>
<reference evidence="3" key="2">
    <citation type="submission" date="2020-03" db="EMBL/GenBank/DDBJ databases">
        <title>Flavobacteriaceae bacterium strain TP-CH-4, a member of the family Flavobacteriaceae isolated from a deep-sea seamount.</title>
        <authorList>
            <person name="Zhang D.-C."/>
        </authorList>
    </citation>
    <scope>NUCLEOTIDE SEQUENCE</scope>
    <source>
        <strain evidence="3">TP-CH-4</strain>
    </source>
</reference>
<feature type="domain" description="ASPIC/UnbV" evidence="2">
    <location>
        <begin position="537"/>
        <end position="603"/>
    </location>
</feature>
<dbReference type="Proteomes" id="UP000707206">
    <property type="component" value="Unassembled WGS sequence"/>
</dbReference>
<dbReference type="InterPro" id="IPR027039">
    <property type="entry name" value="Crtac1"/>
</dbReference>
<sequence>MTSIELFVLRRYLAYLVPLLMVLGACSEKTPTTLFSEVAVTESGLRFNNQLTENDSINIIDNEFVYNGAGVALGDVNNDGLDDIFFAGNQVANKLFLNKGNLHFEDISALANIDKPDSLMWSSGVSIIDINADGNLDIYVCNTFRRDSVRRRNLLYINQGIKEGIPIFKEMGQEYGLADDSYSSHAQFFDFDRDGDLDLFIGVNRIDDIDPGEFRPLDDDGTSPSRDRLYENTFSDSLDHQLFVDVSEKAGIRYHGYSHSTLIHDFNGDSWPDIYVANDFLSNDLVYVNNQDGTFTNSAGAIFKHFSLSSMGSDVADVDNNGRMDIYTTEMQPYYNKRKKLFQGPSNYQKEIFTEKYGYEYQYARNTLQVDMGTNPETGLPIFSEVGMLAGVQETDWSWAPLFGDYNNDGWQDLLITNGFPKDVTDRDFGDFRITASRLLSKEKLIAAIPEIKIPNFVFKNNGGLEFQDHTKEWGLNFGTYSSGAAYGDLDNDGDLDLVINNINDPALLLENHSEKLYPNQVYLRLKLQGPDKNRNAVGATAKVYANDMIQQKALLSGRGYLSQPEQVLHFGLGTISQVDSIRIRWPNGAEQLIGETEVDTVLAISYNPNRNLEGTTMTADNEAIYREVAEQYNLQHLVGDYDFIDFNFQTTIPHKFSQFGPALAVGDVNGDDLDDLFVAASRGFQEKWLLQTEKGAFEKREVSYKTSEGLEEEDAGTLLFDADNDGDLDLYIARGCGQYPAGHPFYTDVLYQNDGIGNFTKAIDAIPLITANSSTVKAADFDQDGDLDLFVGSRVLPFSYPSSDRSFLLRNESENGSIKFVDATESISSELVYAGMVSDALWTDFNNDSWPDLVLATEWMPLRFFQNNMGKLVEVTDRTGIDDAHGWWNSLAAADLDNDGDTDYIAGNYGRNIYFKGDGEEPVRLYAKDLDENGSIDPLISYYLRDSVGTKKEYLYHPWQDVTKQYVGIRKKFNSFGEFGAATLPEMFSDGLLEDATKLTFNYMTSSWVENLGDGTFRIHSLPLEAQFAPVYGILPTDIDSDGNMDLLLVGNEFGMEVQQGKADAFNGLVLRNNGKGDFSTVVLEDSHFFVPGNGKSLVSLSLASERPIIIASQNNDSLRVFERAHDKKVRILKIAPNEVKALVEYEDGQQNLNEFYWGSSFQSQSGRAMTIPITATEIRLFDNTGKETRIIAGKSL</sequence>
<evidence type="ECO:0000313" key="4">
    <source>
        <dbReference type="Proteomes" id="UP000707206"/>
    </source>
</evidence>
<evidence type="ECO:0000313" key="3">
    <source>
        <dbReference type="EMBL" id="NHF61114.1"/>
    </source>
</evidence>
<protein>
    <submittedName>
        <fullName evidence="3">VCBS repeat-containing protein</fullName>
    </submittedName>
</protein>
<dbReference type="RefSeq" id="WP_152575616.1">
    <property type="nucleotide sequence ID" value="NZ_VIKU02000006.1"/>
</dbReference>
<keyword evidence="4" id="KW-1185">Reference proteome</keyword>
<dbReference type="InterPro" id="IPR028994">
    <property type="entry name" value="Integrin_alpha_N"/>
</dbReference>
<dbReference type="InterPro" id="IPR013517">
    <property type="entry name" value="FG-GAP"/>
</dbReference>
<evidence type="ECO:0000256" key="1">
    <source>
        <dbReference type="ARBA" id="ARBA00022729"/>
    </source>
</evidence>
<keyword evidence="1" id="KW-0732">Signal</keyword>
<proteinExistence type="predicted"/>
<dbReference type="EMBL" id="VIKU02000006">
    <property type="protein sequence ID" value="NHF61114.1"/>
    <property type="molecule type" value="Genomic_DNA"/>
</dbReference>
<organism evidence="3 4">
    <name type="scientific">Pelagihabitans pacificus</name>
    <dbReference type="NCBI Taxonomy" id="2696054"/>
    <lineage>
        <taxon>Bacteria</taxon>
        <taxon>Pseudomonadati</taxon>
        <taxon>Bacteroidota</taxon>
        <taxon>Flavobacteriia</taxon>
        <taxon>Flavobacteriales</taxon>
        <taxon>Flavobacteriaceae</taxon>
        <taxon>Pelagihabitans</taxon>
    </lineage>
</organism>
<name>A0A967E8B6_9FLAO</name>
<dbReference type="Pfam" id="PF07593">
    <property type="entry name" value="UnbV_ASPIC"/>
    <property type="match status" value="1"/>
</dbReference>
<dbReference type="Pfam" id="PF13517">
    <property type="entry name" value="FG-GAP_3"/>
    <property type="match status" value="4"/>
</dbReference>
<dbReference type="AlphaFoldDB" id="A0A967E8B6"/>
<dbReference type="SUPFAM" id="SSF69318">
    <property type="entry name" value="Integrin alpha N-terminal domain"/>
    <property type="match status" value="3"/>
</dbReference>
<dbReference type="Pfam" id="PF01839">
    <property type="entry name" value="FG-GAP"/>
    <property type="match status" value="1"/>
</dbReference>
<dbReference type="PANTHER" id="PTHR16026:SF0">
    <property type="entry name" value="CARTILAGE ACIDIC PROTEIN 1"/>
    <property type="match status" value="1"/>
</dbReference>
<dbReference type="InterPro" id="IPR011519">
    <property type="entry name" value="UnbV_ASPIC"/>
</dbReference>
<accession>A0A967E8B6</accession>